<keyword evidence="5" id="KW-0175">Coiled coil</keyword>
<evidence type="ECO:0000256" key="6">
    <source>
        <dbReference type="SAM" id="MobiDB-lite"/>
    </source>
</evidence>
<evidence type="ECO:0000256" key="5">
    <source>
        <dbReference type="SAM" id="Coils"/>
    </source>
</evidence>
<evidence type="ECO:0000313" key="9">
    <source>
        <dbReference type="WBParaSite" id="PDA_v2.g22624.t1"/>
    </source>
</evidence>
<dbReference type="PANTHER" id="PTHR42647:SF72">
    <property type="entry name" value="EF-HAND CALCIUM-BINDING DOMAIN-CONTAINING PROTEIN 4A"/>
    <property type="match status" value="1"/>
</dbReference>
<name>A0A914PV51_9BILA</name>
<dbReference type="PROSITE" id="PS50089">
    <property type="entry name" value="ZF_RING_2"/>
    <property type="match status" value="1"/>
</dbReference>
<reference evidence="9" key="1">
    <citation type="submission" date="2022-11" db="UniProtKB">
        <authorList>
            <consortium name="WormBaseParasite"/>
        </authorList>
    </citation>
    <scope>IDENTIFICATION</scope>
</reference>
<dbReference type="GO" id="GO:0004842">
    <property type="term" value="F:ubiquitin-protein transferase activity"/>
    <property type="evidence" value="ECO:0007669"/>
    <property type="project" value="TreeGrafter"/>
</dbReference>
<keyword evidence="2 4" id="KW-0863">Zinc-finger</keyword>
<dbReference type="AlphaFoldDB" id="A0A914PV51"/>
<feature type="domain" description="RING-type" evidence="7">
    <location>
        <begin position="372"/>
        <end position="407"/>
    </location>
</feature>
<dbReference type="InterPro" id="IPR013083">
    <property type="entry name" value="Znf_RING/FYVE/PHD"/>
</dbReference>
<evidence type="ECO:0000256" key="4">
    <source>
        <dbReference type="PROSITE-ProRule" id="PRU00175"/>
    </source>
</evidence>
<evidence type="ECO:0000259" key="7">
    <source>
        <dbReference type="PROSITE" id="PS50089"/>
    </source>
</evidence>
<dbReference type="PANTHER" id="PTHR42647">
    <property type="entry name" value="SBP (S-RIBONUCLEASE BINDING PROTEIN) FAMILY PROTEIN"/>
    <property type="match status" value="1"/>
</dbReference>
<dbReference type="InterPro" id="IPR001841">
    <property type="entry name" value="Znf_RING"/>
</dbReference>
<evidence type="ECO:0000256" key="1">
    <source>
        <dbReference type="ARBA" id="ARBA00022723"/>
    </source>
</evidence>
<feature type="compositionally biased region" description="Basic and acidic residues" evidence="6">
    <location>
        <begin position="99"/>
        <end position="109"/>
    </location>
</feature>
<feature type="coiled-coil region" evidence="5">
    <location>
        <begin position="218"/>
        <end position="366"/>
    </location>
</feature>
<organism evidence="8 9">
    <name type="scientific">Panagrolaimus davidi</name>
    <dbReference type="NCBI Taxonomy" id="227884"/>
    <lineage>
        <taxon>Eukaryota</taxon>
        <taxon>Metazoa</taxon>
        <taxon>Ecdysozoa</taxon>
        <taxon>Nematoda</taxon>
        <taxon>Chromadorea</taxon>
        <taxon>Rhabditida</taxon>
        <taxon>Tylenchina</taxon>
        <taxon>Panagrolaimomorpha</taxon>
        <taxon>Panagrolaimoidea</taxon>
        <taxon>Panagrolaimidae</taxon>
        <taxon>Panagrolaimus</taxon>
    </lineage>
</organism>
<dbReference type="Proteomes" id="UP000887578">
    <property type="component" value="Unplaced"/>
</dbReference>
<dbReference type="GO" id="GO:0008270">
    <property type="term" value="F:zinc ion binding"/>
    <property type="evidence" value="ECO:0007669"/>
    <property type="project" value="UniProtKB-KW"/>
</dbReference>
<sequence>MNWSRQLSHEPMYGETPQLSEQLANAKTMGFSDNEIMAAIAVNNKHNKNKVFAPFRSTDHMVEILSDVQKENTVPQKPNNEENNSTKPSSPLPPPRYLSLDRYRNRSSDEDAENVPYADSSPSPILEKKFPPKWTSSVITPRSASVNRSASFTNSHHTYTTSSPLLRRPISGYYLPTLGGSTNSLTNATNNGNINSNNNSSAVSRLIETFNNERKGLIEEFSKAIDVLKRKNKDYLNDQSELKTKIGNLEAENEKLRMQLRDRTMLEERYERLENTNKQLNEQLEEKNNEISEYESQIQSIPSLETELHEIRQQKNEKENECDEYRNQIDALQCELRYLSEPADVISELQAELIQLKMENKDYREKQSIHACTTCMDQPRNVLFMPCLHFTCCSSCAYKTEQCSICRMRIMGKVEVYQ</sequence>
<feature type="compositionally biased region" description="Polar residues" evidence="6">
    <location>
        <begin position="71"/>
        <end position="87"/>
    </location>
</feature>
<keyword evidence="8" id="KW-1185">Reference proteome</keyword>
<keyword evidence="3" id="KW-0862">Zinc</keyword>
<dbReference type="Gene3D" id="3.30.40.10">
    <property type="entry name" value="Zinc/RING finger domain, C3HC4 (zinc finger)"/>
    <property type="match status" value="1"/>
</dbReference>
<dbReference type="Pfam" id="PF13920">
    <property type="entry name" value="zf-C3HC4_3"/>
    <property type="match status" value="1"/>
</dbReference>
<keyword evidence="1" id="KW-0479">Metal-binding</keyword>
<dbReference type="WBParaSite" id="PDA_v2.g22624.t1">
    <property type="protein sequence ID" value="PDA_v2.g22624.t1"/>
    <property type="gene ID" value="PDA_v2.g22624"/>
</dbReference>
<evidence type="ECO:0000256" key="3">
    <source>
        <dbReference type="ARBA" id="ARBA00022833"/>
    </source>
</evidence>
<protein>
    <submittedName>
        <fullName evidence="9">RING-type domain-containing protein</fullName>
    </submittedName>
</protein>
<evidence type="ECO:0000256" key="2">
    <source>
        <dbReference type="ARBA" id="ARBA00022771"/>
    </source>
</evidence>
<accession>A0A914PV51</accession>
<feature type="region of interest" description="Disordered" evidence="6">
    <location>
        <begin position="69"/>
        <end position="126"/>
    </location>
</feature>
<evidence type="ECO:0000313" key="8">
    <source>
        <dbReference type="Proteomes" id="UP000887578"/>
    </source>
</evidence>
<proteinExistence type="predicted"/>